<feature type="domain" description="Acyl-ACP thioesterase N-terminal hotdog" evidence="3">
    <location>
        <begin position="7"/>
        <end position="130"/>
    </location>
</feature>
<dbReference type="PANTHER" id="PTHR31793">
    <property type="entry name" value="4-HYDROXYBENZOYL-COA THIOESTERASE FAMILY MEMBER"/>
    <property type="match status" value="1"/>
</dbReference>
<dbReference type="AlphaFoldDB" id="A0A4U5TUY9"/>
<dbReference type="InterPro" id="IPR002864">
    <property type="entry name" value="Acyl-ACP_thioesterase_NHD"/>
</dbReference>
<dbReference type="PANTHER" id="PTHR31793:SF27">
    <property type="entry name" value="NOVEL THIOESTERASE SUPERFAMILY DOMAIN AND SAPOSIN A-TYPE DOMAIN CONTAINING PROTEIN (0610012H03RIK)"/>
    <property type="match status" value="1"/>
</dbReference>
<keyword evidence="5" id="KW-1185">Reference proteome</keyword>
<comment type="similarity">
    <text evidence="1">Belongs to the 4-hydroxybenzoyl-CoA thioesterase family.</text>
</comment>
<dbReference type="EMBL" id="SWMU01000001">
    <property type="protein sequence ID" value="TKS57118.1"/>
    <property type="molecule type" value="Genomic_DNA"/>
</dbReference>
<protein>
    <recommendedName>
        <fullName evidence="3">Acyl-ACP thioesterase N-terminal hotdog domain-containing protein</fullName>
    </recommendedName>
</protein>
<name>A0A4U5TUY9_9FLAO</name>
<comment type="caution">
    <text evidence="4">The sequence shown here is derived from an EMBL/GenBank/DDBJ whole genome shotgun (WGS) entry which is preliminary data.</text>
</comment>
<keyword evidence="2" id="KW-0378">Hydrolase</keyword>
<sequence>MRKAIPFEKKFKVENDVIDHFNHVNNIAYVQWVLGISKDHWISFSSEKIRNQFGWMIMKHNLNYIRQAILNDELNIKTWIHDFSTATSTRKTTISEVNTQKVIFESQARWCFVNLKTQKPTRLTSDILNPFFESL</sequence>
<dbReference type="GO" id="GO:0047617">
    <property type="term" value="F:fatty acyl-CoA hydrolase activity"/>
    <property type="evidence" value="ECO:0007669"/>
    <property type="project" value="TreeGrafter"/>
</dbReference>
<dbReference type="Gene3D" id="3.10.129.10">
    <property type="entry name" value="Hotdog Thioesterase"/>
    <property type="match status" value="1"/>
</dbReference>
<dbReference type="OrthoDB" id="9801517at2"/>
<evidence type="ECO:0000256" key="1">
    <source>
        <dbReference type="ARBA" id="ARBA00005953"/>
    </source>
</evidence>
<dbReference type="SUPFAM" id="SSF54637">
    <property type="entry name" value="Thioesterase/thiol ester dehydrase-isomerase"/>
    <property type="match status" value="1"/>
</dbReference>
<dbReference type="Pfam" id="PF01643">
    <property type="entry name" value="Acyl-ACP_TE"/>
    <property type="match status" value="1"/>
</dbReference>
<dbReference type="CDD" id="cd00586">
    <property type="entry name" value="4HBT"/>
    <property type="match status" value="1"/>
</dbReference>
<dbReference type="Proteomes" id="UP000306552">
    <property type="component" value="Unassembled WGS sequence"/>
</dbReference>
<evidence type="ECO:0000259" key="3">
    <source>
        <dbReference type="Pfam" id="PF01643"/>
    </source>
</evidence>
<evidence type="ECO:0000313" key="5">
    <source>
        <dbReference type="Proteomes" id="UP000306552"/>
    </source>
</evidence>
<dbReference type="GO" id="GO:0006633">
    <property type="term" value="P:fatty acid biosynthetic process"/>
    <property type="evidence" value="ECO:0007669"/>
    <property type="project" value="InterPro"/>
</dbReference>
<organism evidence="4 5">
    <name type="scientific">Mesohalobacter halotolerans</name>
    <dbReference type="NCBI Taxonomy" id="1883405"/>
    <lineage>
        <taxon>Bacteria</taxon>
        <taxon>Pseudomonadati</taxon>
        <taxon>Bacteroidota</taxon>
        <taxon>Flavobacteriia</taxon>
        <taxon>Flavobacteriales</taxon>
        <taxon>Flavobacteriaceae</taxon>
        <taxon>Mesohalobacter</taxon>
    </lineage>
</organism>
<dbReference type="RefSeq" id="WP_138930821.1">
    <property type="nucleotide sequence ID" value="NZ_SWMU01000001.1"/>
</dbReference>
<evidence type="ECO:0000313" key="4">
    <source>
        <dbReference type="EMBL" id="TKS57118.1"/>
    </source>
</evidence>
<evidence type="ECO:0000256" key="2">
    <source>
        <dbReference type="ARBA" id="ARBA00022801"/>
    </source>
</evidence>
<dbReference type="InterPro" id="IPR050563">
    <property type="entry name" value="4-hydroxybenzoyl-CoA_TE"/>
</dbReference>
<reference evidence="4 5" key="1">
    <citation type="submission" date="2019-04" db="EMBL/GenBank/DDBJ databases">
        <title>Psychroflexus halotolerans sp. nov., isolated from a marine solar saltern.</title>
        <authorList>
            <person name="Feng X."/>
        </authorList>
    </citation>
    <scope>NUCLEOTIDE SEQUENCE [LARGE SCALE GENOMIC DNA]</scope>
    <source>
        <strain evidence="4 5">WDS2C27</strain>
    </source>
</reference>
<proteinExistence type="inferred from homology"/>
<accession>A0A4U5TUY9</accession>
<gene>
    <name evidence="4" type="ORF">FCN74_01490</name>
</gene>
<dbReference type="InterPro" id="IPR029069">
    <property type="entry name" value="HotDog_dom_sf"/>
</dbReference>